<dbReference type="PANTHER" id="PTHR34183:SF8">
    <property type="entry name" value="ENDOLYTIC PEPTIDOGLYCAN TRANSGLYCOSYLASE RLPA-RELATED"/>
    <property type="match status" value="1"/>
</dbReference>
<dbReference type="Pfam" id="PF03330">
    <property type="entry name" value="DPBB_1"/>
    <property type="match status" value="1"/>
</dbReference>
<sequence>MIPILTTLSVISSWYGPGFHGNLTANGERFNQQSLTAAHKTLPFGTRLRVCFKRCAVVRVNDRGPYIHGRNLDLSKGAADAIGLTGSGVGRVQVTRLN</sequence>
<keyword evidence="1" id="KW-0456">Lyase</keyword>
<dbReference type="GO" id="GO:0016829">
    <property type="term" value="F:lyase activity"/>
    <property type="evidence" value="ECO:0007669"/>
    <property type="project" value="UniProtKB-KW"/>
</dbReference>
<dbReference type="GO" id="GO:0071555">
    <property type="term" value="P:cell wall organization"/>
    <property type="evidence" value="ECO:0007669"/>
    <property type="project" value="UniProtKB-KW"/>
</dbReference>
<reference evidence="4 5" key="1">
    <citation type="submission" date="2010-10" db="EMBL/GenBank/DDBJ databases">
        <title>The Genome Sequence of Synechococcus phage S-CBP3.</title>
        <authorList>
            <consortium name="The Broad Institute Genome Sequencing Platform"/>
            <person name="Henn M.R."/>
            <person name="Chen F."/>
            <person name="Wang K."/>
            <person name="Levin J."/>
            <person name="Malboeuf C."/>
            <person name="Casali M."/>
            <person name="Russ C."/>
            <person name="Lennon N."/>
            <person name="Chapman S.B."/>
            <person name="Erlich R."/>
            <person name="Young S.K."/>
            <person name="Yandava C."/>
            <person name="Zeng Q."/>
            <person name="Alvarado L."/>
            <person name="Anderson S."/>
            <person name="Berlin A."/>
            <person name="Chen Z."/>
            <person name="Freedman E."/>
            <person name="Gellesch M."/>
            <person name="Goldberg J."/>
            <person name="Green L."/>
            <person name="Griggs A."/>
            <person name="Gujja S."/>
            <person name="Heilman E.R."/>
            <person name="Heiman D."/>
            <person name="Hollinger A."/>
            <person name="Howarth C."/>
            <person name="Larson L."/>
            <person name="Mehta T."/>
            <person name="Pearson M."/>
            <person name="Roberts A."/>
            <person name="Ryan E."/>
            <person name="Saif S."/>
            <person name="Shea T."/>
            <person name="Shenoy N."/>
            <person name="Sisk P."/>
            <person name="Stolte C."/>
            <person name="Sykes S."/>
            <person name="White J."/>
            <person name="Haas B."/>
            <person name="Nusbaum C."/>
            <person name="Birren B."/>
        </authorList>
    </citation>
    <scope>NUCLEOTIDE SEQUENCE [LARGE SCALE GENOMIC DNA]</scope>
    <source>
        <strain evidence="4 5">S-CBP3</strain>
    </source>
</reference>
<dbReference type="CDD" id="cd22268">
    <property type="entry name" value="DPBB_RlpA-like"/>
    <property type="match status" value="1"/>
</dbReference>
<organism evidence="4 5">
    <name type="scientific">Synechococcus phage S-CBP3</name>
    <dbReference type="NCBI Taxonomy" id="756276"/>
    <lineage>
        <taxon>Viruses</taxon>
        <taxon>Duplodnaviria</taxon>
        <taxon>Heunggongvirae</taxon>
        <taxon>Uroviricota</taxon>
        <taxon>Caudoviricetes</taxon>
        <taxon>Autographivirales</taxon>
        <taxon>Lirvirus</taxon>
        <taxon>Lirvirus SCBP3</taxon>
    </lineage>
</organism>
<dbReference type="InterPro" id="IPR009009">
    <property type="entry name" value="RlpA-like_DPBB"/>
</dbReference>
<gene>
    <name evidence="4" type="ORF">SYPG_00030</name>
</gene>
<evidence type="ECO:0000313" key="5">
    <source>
        <dbReference type="Proteomes" id="UP000297819"/>
    </source>
</evidence>
<dbReference type="SUPFAM" id="SSF50685">
    <property type="entry name" value="Barwin-like endoglucanases"/>
    <property type="match status" value="1"/>
</dbReference>
<proteinExistence type="inferred from homology"/>
<keyword evidence="5" id="KW-1185">Reference proteome</keyword>
<evidence type="ECO:0000259" key="3">
    <source>
        <dbReference type="Pfam" id="PF03330"/>
    </source>
</evidence>
<dbReference type="HAMAP" id="MF_02071">
    <property type="entry name" value="RlpA"/>
    <property type="match status" value="1"/>
</dbReference>
<dbReference type="EMBL" id="HQ633062">
    <property type="protein sequence ID" value="AFK66480.1"/>
    <property type="molecule type" value="Genomic_DNA"/>
</dbReference>
<keyword evidence="2" id="KW-0961">Cell wall biogenesis/degradation</keyword>
<evidence type="ECO:0000256" key="1">
    <source>
        <dbReference type="ARBA" id="ARBA00023239"/>
    </source>
</evidence>
<evidence type="ECO:0000313" key="4">
    <source>
        <dbReference type="EMBL" id="AFK66480.1"/>
    </source>
</evidence>
<dbReference type="InterPro" id="IPR012997">
    <property type="entry name" value="RplA"/>
</dbReference>
<dbReference type="InterPro" id="IPR036908">
    <property type="entry name" value="RlpA-like_sf"/>
</dbReference>
<accession>I3ULW5</accession>
<feature type="domain" description="RlpA-like protein double-psi beta-barrel" evidence="3">
    <location>
        <begin position="10"/>
        <end position="94"/>
    </location>
</feature>
<dbReference type="InterPro" id="IPR034718">
    <property type="entry name" value="RlpA"/>
</dbReference>
<dbReference type="Proteomes" id="UP000297819">
    <property type="component" value="Segment"/>
</dbReference>
<dbReference type="PANTHER" id="PTHR34183">
    <property type="entry name" value="ENDOLYTIC PEPTIDOGLYCAN TRANSGLYCOSYLASE RLPA"/>
    <property type="match status" value="1"/>
</dbReference>
<dbReference type="Gene3D" id="2.40.40.10">
    <property type="entry name" value="RlpA-like domain"/>
    <property type="match status" value="1"/>
</dbReference>
<protein>
    <submittedName>
        <fullName evidence="4">Rare lipoprotein A</fullName>
    </submittedName>
</protein>
<name>I3ULW5_9CAUD</name>
<evidence type="ECO:0000256" key="2">
    <source>
        <dbReference type="ARBA" id="ARBA00023316"/>
    </source>
</evidence>
<dbReference type="NCBIfam" id="TIGR00413">
    <property type="entry name" value="rlpA"/>
    <property type="match status" value="1"/>
</dbReference>
<keyword evidence="4" id="KW-0449">Lipoprotein</keyword>